<protein>
    <submittedName>
        <fullName evidence="1">Uncharacterized protein</fullName>
    </submittedName>
</protein>
<evidence type="ECO:0000313" key="1">
    <source>
        <dbReference type="EMBL" id="RRT62452.1"/>
    </source>
</evidence>
<dbReference type="Proteomes" id="UP000287651">
    <property type="component" value="Unassembled WGS sequence"/>
</dbReference>
<reference evidence="1 2" key="1">
    <citation type="journal article" date="2014" name="Agronomy (Basel)">
        <title>A Draft Genome Sequence for Ensete ventricosum, the Drought-Tolerant Tree Against Hunger.</title>
        <authorList>
            <person name="Harrison J."/>
            <person name="Moore K.A."/>
            <person name="Paszkiewicz K."/>
            <person name="Jones T."/>
            <person name="Grant M."/>
            <person name="Ambacheew D."/>
            <person name="Muzemil S."/>
            <person name="Studholme D.J."/>
        </authorList>
    </citation>
    <scope>NUCLEOTIDE SEQUENCE [LARGE SCALE GENOMIC DNA]</scope>
</reference>
<comment type="caution">
    <text evidence="1">The sequence shown here is derived from an EMBL/GenBank/DDBJ whole genome shotgun (WGS) entry which is preliminary data.</text>
</comment>
<name>A0A426ZES9_ENSVE</name>
<gene>
    <name evidence="1" type="ORF">B296_00002325</name>
</gene>
<accession>A0A426ZES9</accession>
<evidence type="ECO:0000313" key="2">
    <source>
        <dbReference type="Proteomes" id="UP000287651"/>
    </source>
</evidence>
<organism evidence="1 2">
    <name type="scientific">Ensete ventricosum</name>
    <name type="common">Abyssinian banana</name>
    <name type="synonym">Musa ensete</name>
    <dbReference type="NCBI Taxonomy" id="4639"/>
    <lineage>
        <taxon>Eukaryota</taxon>
        <taxon>Viridiplantae</taxon>
        <taxon>Streptophyta</taxon>
        <taxon>Embryophyta</taxon>
        <taxon>Tracheophyta</taxon>
        <taxon>Spermatophyta</taxon>
        <taxon>Magnoliopsida</taxon>
        <taxon>Liliopsida</taxon>
        <taxon>Zingiberales</taxon>
        <taxon>Musaceae</taxon>
        <taxon>Ensete</taxon>
    </lineage>
</organism>
<sequence>MHSSVVVVTSHYNRSCYLSPLLLIPLLPPPSTSSSSSIDRTHHHCFSLPNRTLSYCSTHLPSLPYTFLIAPSHALLYAALALSRYLLCHSRLPLVPLCLRGR</sequence>
<dbReference type="EMBL" id="AMZH03006979">
    <property type="protein sequence ID" value="RRT62452.1"/>
    <property type="molecule type" value="Genomic_DNA"/>
</dbReference>
<proteinExistence type="predicted"/>
<dbReference type="AlphaFoldDB" id="A0A426ZES9"/>